<organism evidence="3 4">
    <name type="scientific">Pseudomonas putida</name>
    <name type="common">Arthrobacter siderocapsulatus</name>
    <dbReference type="NCBI Taxonomy" id="303"/>
    <lineage>
        <taxon>Bacteria</taxon>
        <taxon>Pseudomonadati</taxon>
        <taxon>Pseudomonadota</taxon>
        <taxon>Gammaproteobacteria</taxon>
        <taxon>Pseudomonadales</taxon>
        <taxon>Pseudomonadaceae</taxon>
        <taxon>Pseudomonas</taxon>
    </lineage>
</organism>
<feature type="chain" id="PRO_5040904974" evidence="1">
    <location>
        <begin position="24"/>
        <end position="130"/>
    </location>
</feature>
<dbReference type="Proteomes" id="UP000269115">
    <property type="component" value="Unassembled WGS sequence"/>
</dbReference>
<evidence type="ECO:0000313" key="4">
    <source>
        <dbReference type="Proteomes" id="UP000269115"/>
    </source>
</evidence>
<dbReference type="OrthoDB" id="7340239at2"/>
<accession>A0A9X8HK29</accession>
<dbReference type="Pfam" id="PF07007">
    <property type="entry name" value="LprI"/>
    <property type="match status" value="1"/>
</dbReference>
<keyword evidence="1" id="KW-0732">Signal</keyword>
<feature type="signal peptide" evidence="1">
    <location>
        <begin position="1"/>
        <end position="23"/>
    </location>
</feature>
<feature type="domain" description="Lysozyme inhibitor LprI-like N-terminal" evidence="2">
    <location>
        <begin position="34"/>
        <end position="124"/>
    </location>
</feature>
<dbReference type="PANTHER" id="PTHR39176">
    <property type="entry name" value="PERIPLASMIC PROTEIN-RELATED"/>
    <property type="match status" value="1"/>
</dbReference>
<dbReference type="AlphaFoldDB" id="A0A9X8HK29"/>
<proteinExistence type="predicted"/>
<dbReference type="EMBL" id="RJUR01000013">
    <property type="protein sequence ID" value="ROQ49611.1"/>
    <property type="molecule type" value="Genomic_DNA"/>
</dbReference>
<evidence type="ECO:0000313" key="3">
    <source>
        <dbReference type="EMBL" id="ROQ49611.1"/>
    </source>
</evidence>
<dbReference type="Gene3D" id="1.20.1270.180">
    <property type="match status" value="1"/>
</dbReference>
<reference evidence="3 4" key="1">
    <citation type="submission" date="2018-11" db="EMBL/GenBank/DDBJ databases">
        <title>Genomic analyses of the natural microbiome of Caenorhabditis elegans.</title>
        <authorList>
            <person name="Samuel B."/>
        </authorList>
    </citation>
    <scope>NUCLEOTIDE SEQUENCE [LARGE SCALE GENOMIC DNA]</scope>
    <source>
        <strain evidence="3 4">BIGb0473</strain>
    </source>
</reference>
<comment type="caution">
    <text evidence="3">The sequence shown here is derived from an EMBL/GenBank/DDBJ whole genome shotgun (WGS) entry which is preliminary data.</text>
</comment>
<name>A0A9X8HK29_PSEPU</name>
<evidence type="ECO:0000259" key="2">
    <source>
        <dbReference type="Pfam" id="PF07007"/>
    </source>
</evidence>
<evidence type="ECO:0000256" key="1">
    <source>
        <dbReference type="SAM" id="SignalP"/>
    </source>
</evidence>
<gene>
    <name evidence="3" type="ORF">EDF85_2393</name>
</gene>
<dbReference type="RefSeq" id="WP_043864420.1">
    <property type="nucleotide sequence ID" value="NZ_LKGZ01000034.1"/>
</dbReference>
<dbReference type="PANTHER" id="PTHR39176:SF1">
    <property type="entry name" value="PERIPLASMIC PROTEIN"/>
    <property type="match status" value="1"/>
</dbReference>
<dbReference type="InterPro" id="IPR009739">
    <property type="entry name" value="LprI-like_N"/>
</dbReference>
<protein>
    <submittedName>
        <fullName evidence="3">Uncharacterized protein YecT (DUF1311 family)</fullName>
    </submittedName>
</protein>
<sequence length="130" mass="14218">MSIKRMMGVAVLSLAAVAPLALAQDKTSAAYKACMDTANTTVSMNECNNAEIARQDKRLNQVYKKAMAAFGPVQQGKLRDAQRAWIKYIDSNCDFYFTQTGGTMDILNGGGCRLRMTSERADELEALQAP</sequence>